<dbReference type="OrthoDB" id="4467589at2759"/>
<dbReference type="AlphaFoldDB" id="A0A3D8SIC8"/>
<protein>
    <recommendedName>
        <fullName evidence="4">Ricin B lectin domain-containing protein</fullName>
    </recommendedName>
</protein>
<dbReference type="EMBL" id="PVWQ01000003">
    <property type="protein sequence ID" value="RDW86087.1"/>
    <property type="molecule type" value="Genomic_DNA"/>
</dbReference>
<keyword evidence="1" id="KW-0732">Signal</keyword>
<evidence type="ECO:0000313" key="3">
    <source>
        <dbReference type="Proteomes" id="UP000256690"/>
    </source>
</evidence>
<proteinExistence type="predicted"/>
<dbReference type="Proteomes" id="UP000256690">
    <property type="component" value="Unassembled WGS sequence"/>
</dbReference>
<organism evidence="2 3">
    <name type="scientific">Aspergillus mulundensis</name>
    <dbReference type="NCBI Taxonomy" id="1810919"/>
    <lineage>
        <taxon>Eukaryota</taxon>
        <taxon>Fungi</taxon>
        <taxon>Dikarya</taxon>
        <taxon>Ascomycota</taxon>
        <taxon>Pezizomycotina</taxon>
        <taxon>Eurotiomycetes</taxon>
        <taxon>Eurotiomycetidae</taxon>
        <taxon>Eurotiales</taxon>
        <taxon>Aspergillaceae</taxon>
        <taxon>Aspergillus</taxon>
        <taxon>Aspergillus subgen. Nidulantes</taxon>
    </lineage>
</organism>
<comment type="caution">
    <text evidence="2">The sequence shown here is derived from an EMBL/GenBank/DDBJ whole genome shotgun (WGS) entry which is preliminary data.</text>
</comment>
<keyword evidence="3" id="KW-1185">Reference proteome</keyword>
<feature type="chain" id="PRO_5017577389" description="Ricin B lectin domain-containing protein" evidence="1">
    <location>
        <begin position="24"/>
        <end position="146"/>
    </location>
</feature>
<evidence type="ECO:0000313" key="2">
    <source>
        <dbReference type="EMBL" id="RDW86087.1"/>
    </source>
</evidence>
<gene>
    <name evidence="2" type="ORF">DSM5745_02729</name>
</gene>
<accession>A0A3D8SIC8</accession>
<name>A0A3D8SIC8_9EURO</name>
<reference evidence="2 3" key="1">
    <citation type="journal article" date="2018" name="IMA Fungus">
        <title>IMA Genome-F 9: Draft genome sequence of Annulohypoxylon stygium, Aspergillus mulundensis, Berkeleyomyces basicola (syn. Thielaviopsis basicola), Ceratocystis smalleyi, two Cercospora beticola strains, Coleophoma cylindrospora, Fusarium fracticaudum, Phialophora cf. hyalina, and Morchella septimelata.</title>
        <authorList>
            <person name="Wingfield B.D."/>
            <person name="Bills G.F."/>
            <person name="Dong Y."/>
            <person name="Huang W."/>
            <person name="Nel W.J."/>
            <person name="Swalarsk-Parry B.S."/>
            <person name="Vaghefi N."/>
            <person name="Wilken P.M."/>
            <person name="An Z."/>
            <person name="de Beer Z.W."/>
            <person name="De Vos L."/>
            <person name="Chen L."/>
            <person name="Duong T.A."/>
            <person name="Gao Y."/>
            <person name="Hammerbacher A."/>
            <person name="Kikkert J.R."/>
            <person name="Li Y."/>
            <person name="Li H."/>
            <person name="Li K."/>
            <person name="Li Q."/>
            <person name="Liu X."/>
            <person name="Ma X."/>
            <person name="Naidoo K."/>
            <person name="Pethybridge S.J."/>
            <person name="Sun J."/>
            <person name="Steenkamp E.T."/>
            <person name="van der Nest M.A."/>
            <person name="van Wyk S."/>
            <person name="Wingfield M.J."/>
            <person name="Xiong C."/>
            <person name="Yue Q."/>
            <person name="Zhang X."/>
        </authorList>
    </citation>
    <scope>NUCLEOTIDE SEQUENCE [LARGE SCALE GENOMIC DNA]</scope>
    <source>
        <strain evidence="2 3">DSM 5745</strain>
    </source>
</reference>
<dbReference type="GeneID" id="38113099"/>
<feature type="signal peptide" evidence="1">
    <location>
        <begin position="1"/>
        <end position="23"/>
    </location>
</feature>
<evidence type="ECO:0008006" key="4">
    <source>
        <dbReference type="Google" id="ProtNLM"/>
    </source>
</evidence>
<sequence length="146" mass="16102">MRFTLAPVVVFMTMLMFAVMSSAHTVQCAGKAIAANYKDLKWLAQYLEKVSHGTAQQTPELPQPPKQRTLGPNSCERIACANHAEVRWCNEDPNNSRTMEVQHIAEGTYVLLNDCVTGYHGTLVAGGYLTHPDMWSVIAQSTSDSC</sequence>
<dbReference type="RefSeq" id="XP_026605611.1">
    <property type="nucleotide sequence ID" value="XM_026744745.1"/>
</dbReference>
<evidence type="ECO:0000256" key="1">
    <source>
        <dbReference type="SAM" id="SignalP"/>
    </source>
</evidence>
<dbReference type="PANTHER" id="PTHR35605">
    <property type="entry name" value="ECP2 EFFECTOR PROTEIN DOMAIN-CONTAINING PROTEIN-RELATED"/>
    <property type="match status" value="1"/>
</dbReference>
<dbReference type="PANTHER" id="PTHR35605:SF1">
    <property type="entry name" value="ECP2 EFFECTOR PROTEIN DOMAIN-CONTAINING PROTEIN-RELATED"/>
    <property type="match status" value="1"/>
</dbReference>